<dbReference type="Proteomes" id="UP001158066">
    <property type="component" value="Unassembled WGS sequence"/>
</dbReference>
<dbReference type="EMBL" id="FXUF01000002">
    <property type="protein sequence ID" value="SMP44900.1"/>
    <property type="molecule type" value="Genomic_DNA"/>
</dbReference>
<sequence>MEVTRRQFLKVSGTAAAATTLYGIGFREVAHGTYRRFRLHYAHEVTTICPFCSVGCGIICHVREGQVVNTEGDPDHPINEGALCSKGSSLLNMAYVYDEKGKPVPNPSRVTQVLYRRPGGADWETVDWDWALRTIAARIKKTRDDTFITQNSQGVPVNRTPAIAWLGSAMCNNEENYLFHKMTRSLGLVNIDHCARL</sequence>
<dbReference type="Gene3D" id="2.20.25.90">
    <property type="entry name" value="ADC-like domains"/>
    <property type="match status" value="1"/>
</dbReference>
<dbReference type="AlphaFoldDB" id="A0AA46AI02"/>
<dbReference type="GO" id="GO:0009055">
    <property type="term" value="F:electron transfer activity"/>
    <property type="evidence" value="ECO:0007669"/>
    <property type="project" value="TreeGrafter"/>
</dbReference>
<dbReference type="Pfam" id="PF10518">
    <property type="entry name" value="TAT_signal"/>
    <property type="match status" value="1"/>
</dbReference>
<keyword evidence="4" id="KW-0004">4Fe-4S</keyword>
<keyword evidence="8" id="KW-0411">Iron-sulfur</keyword>
<reference evidence="10" key="1">
    <citation type="submission" date="2017-05" db="EMBL/GenBank/DDBJ databases">
        <authorList>
            <person name="Varghese N."/>
            <person name="Submissions S."/>
        </authorList>
    </citation>
    <scope>NUCLEOTIDE SEQUENCE</scope>
    <source>
        <strain evidence="10">Su22</strain>
    </source>
</reference>
<comment type="caution">
    <text evidence="10">The sequence shown here is derived from an EMBL/GenBank/DDBJ whole genome shotgun (WGS) entry which is preliminary data.</text>
</comment>
<dbReference type="GO" id="GO:0009061">
    <property type="term" value="P:anaerobic respiration"/>
    <property type="evidence" value="ECO:0007669"/>
    <property type="project" value="TreeGrafter"/>
</dbReference>
<dbReference type="SMART" id="SM00926">
    <property type="entry name" value="Molybdop_Fe4S4"/>
    <property type="match status" value="1"/>
</dbReference>
<proteinExistence type="inferred from homology"/>
<comment type="similarity">
    <text evidence="3">Belongs to the prokaryotic molybdopterin-containing oxidoreductase family.</text>
</comment>
<dbReference type="GO" id="GO:0016491">
    <property type="term" value="F:oxidoreductase activity"/>
    <property type="evidence" value="ECO:0007669"/>
    <property type="project" value="UniProtKB-KW"/>
</dbReference>
<name>A0AA46AI02_9CLOT</name>
<dbReference type="PROSITE" id="PS51669">
    <property type="entry name" value="4FE4S_MOW_BIS_MGD"/>
    <property type="match status" value="1"/>
</dbReference>
<dbReference type="Pfam" id="PF04879">
    <property type="entry name" value="Molybdop_Fe4S4"/>
    <property type="match status" value="1"/>
</dbReference>
<evidence type="ECO:0000256" key="1">
    <source>
        <dbReference type="ARBA" id="ARBA00001966"/>
    </source>
</evidence>
<evidence type="ECO:0000256" key="6">
    <source>
        <dbReference type="ARBA" id="ARBA00023002"/>
    </source>
</evidence>
<feature type="domain" description="4Fe-4S Mo/W bis-MGD-type" evidence="9">
    <location>
        <begin position="42"/>
        <end position="98"/>
    </location>
</feature>
<keyword evidence="11" id="KW-1185">Reference proteome</keyword>
<dbReference type="InterPro" id="IPR006963">
    <property type="entry name" value="Mopterin_OxRdtase_4Fe-4S_dom"/>
</dbReference>
<dbReference type="SUPFAM" id="SSF53706">
    <property type="entry name" value="Formate dehydrogenase/DMSO reductase, domains 1-3"/>
    <property type="match status" value="1"/>
</dbReference>
<dbReference type="InterPro" id="IPR019546">
    <property type="entry name" value="TAT_signal_bac_arc"/>
</dbReference>
<dbReference type="NCBIfam" id="TIGR01409">
    <property type="entry name" value="TAT_signal_seq"/>
    <property type="match status" value="1"/>
</dbReference>
<dbReference type="GO" id="GO:0030151">
    <property type="term" value="F:molybdenum ion binding"/>
    <property type="evidence" value="ECO:0007669"/>
    <property type="project" value="TreeGrafter"/>
</dbReference>
<dbReference type="PANTHER" id="PTHR43598:SF1">
    <property type="entry name" value="FORMATE DEHYDROGENASE-O MAJOR SUBUNIT"/>
    <property type="match status" value="1"/>
</dbReference>
<evidence type="ECO:0000259" key="9">
    <source>
        <dbReference type="PROSITE" id="PS51669"/>
    </source>
</evidence>
<evidence type="ECO:0000256" key="5">
    <source>
        <dbReference type="ARBA" id="ARBA00022723"/>
    </source>
</evidence>
<evidence type="ECO:0000313" key="11">
    <source>
        <dbReference type="Proteomes" id="UP001158066"/>
    </source>
</evidence>
<keyword evidence="5" id="KW-0479">Metal-binding</keyword>
<keyword evidence="6" id="KW-0560">Oxidoreductase</keyword>
<dbReference type="GO" id="GO:0051539">
    <property type="term" value="F:4 iron, 4 sulfur cluster binding"/>
    <property type="evidence" value="ECO:0007669"/>
    <property type="project" value="UniProtKB-KW"/>
</dbReference>
<organism evidence="10 11">
    <name type="scientific">Anoxynatronum buryatiense</name>
    <dbReference type="NCBI Taxonomy" id="489973"/>
    <lineage>
        <taxon>Bacteria</taxon>
        <taxon>Bacillati</taxon>
        <taxon>Bacillota</taxon>
        <taxon>Clostridia</taxon>
        <taxon>Eubacteriales</taxon>
        <taxon>Clostridiaceae</taxon>
        <taxon>Anoxynatronum</taxon>
    </lineage>
</organism>
<dbReference type="PROSITE" id="PS51318">
    <property type="entry name" value="TAT"/>
    <property type="match status" value="1"/>
</dbReference>
<evidence type="ECO:0000256" key="2">
    <source>
        <dbReference type="ARBA" id="ARBA00004196"/>
    </source>
</evidence>
<dbReference type="InterPro" id="IPR006311">
    <property type="entry name" value="TAT_signal"/>
</dbReference>
<protein>
    <submittedName>
        <fullName evidence="10">Formate dehydrogenase major subunit</fullName>
    </submittedName>
</protein>
<keyword evidence="7" id="KW-0408">Iron</keyword>
<evidence type="ECO:0000256" key="3">
    <source>
        <dbReference type="ARBA" id="ARBA00010312"/>
    </source>
</evidence>
<evidence type="ECO:0000256" key="7">
    <source>
        <dbReference type="ARBA" id="ARBA00023004"/>
    </source>
</evidence>
<evidence type="ECO:0000256" key="4">
    <source>
        <dbReference type="ARBA" id="ARBA00022485"/>
    </source>
</evidence>
<evidence type="ECO:0000256" key="8">
    <source>
        <dbReference type="ARBA" id="ARBA00023014"/>
    </source>
</evidence>
<comment type="cofactor">
    <cofactor evidence="1">
        <name>[4Fe-4S] cluster</name>
        <dbReference type="ChEBI" id="CHEBI:49883"/>
    </cofactor>
</comment>
<gene>
    <name evidence="10" type="ORF">SAMN06296020_102252</name>
</gene>
<accession>A0AA46AI02</accession>
<dbReference type="GO" id="GO:0030313">
    <property type="term" value="C:cell envelope"/>
    <property type="evidence" value="ECO:0007669"/>
    <property type="project" value="UniProtKB-SubCell"/>
</dbReference>
<comment type="subcellular location">
    <subcellularLocation>
        <location evidence="2">Cell envelope</location>
    </subcellularLocation>
</comment>
<dbReference type="PANTHER" id="PTHR43598">
    <property type="entry name" value="TUNGSTEN-CONTAINING FORMYLMETHANOFURAN DEHYDROGENASE 2 SUBUNIT B"/>
    <property type="match status" value="1"/>
</dbReference>
<evidence type="ECO:0000313" key="10">
    <source>
        <dbReference type="EMBL" id="SMP44900.1"/>
    </source>
</evidence>
<dbReference type="Gene3D" id="3.40.50.740">
    <property type="match status" value="1"/>
</dbReference>